<name>A0A0G4GW82_9ALVE</name>
<dbReference type="PhylomeDB" id="A0A0G4GW82"/>
<feature type="region of interest" description="Disordered" evidence="1">
    <location>
        <begin position="308"/>
        <end position="352"/>
    </location>
</feature>
<dbReference type="AlphaFoldDB" id="A0A0G4GW82"/>
<organism evidence="2">
    <name type="scientific">Chromera velia CCMP2878</name>
    <dbReference type="NCBI Taxonomy" id="1169474"/>
    <lineage>
        <taxon>Eukaryota</taxon>
        <taxon>Sar</taxon>
        <taxon>Alveolata</taxon>
        <taxon>Colpodellida</taxon>
        <taxon>Chromeraceae</taxon>
        <taxon>Chromera</taxon>
    </lineage>
</organism>
<gene>
    <name evidence="2" type="ORF">Cvel_23670</name>
</gene>
<feature type="region of interest" description="Disordered" evidence="1">
    <location>
        <begin position="1"/>
        <end position="21"/>
    </location>
</feature>
<evidence type="ECO:0000256" key="1">
    <source>
        <dbReference type="SAM" id="MobiDB-lite"/>
    </source>
</evidence>
<sequence>MDDGSKKQLDPPPPPNTPLDAQAAKSLISEAVKDIKGGIENLTQEFSKVFISKDDHQAEQKKTHNLIEKGKDNLRICEAKISEVQISLLEQWVDREKKLELRKKNSEKIVEEEVEKGTFPAIPAIPEKWNILSFSIISRSNEGRNWSIGEIEFDQEHHRLFSHLYEACRAQMNVKRAVANVERGYGIATPEDKQLAQQLGGLCEDFLKAAGREKRVGLTTRLFAFHLEWTTTDMFSRFRSEDAYEVLTDPRQPRVALTETGEGGKRKTDHNSPGTIEQEQKHRSKQRETSGINNRRLAFTAAMQRGRDAGVSEGWGGGLLNQTELGDVGAIDVDESMEGREEGNGGAWPPQQ</sequence>
<accession>A0A0G4GW82</accession>
<evidence type="ECO:0000313" key="2">
    <source>
        <dbReference type="EMBL" id="CEM35254.1"/>
    </source>
</evidence>
<proteinExistence type="predicted"/>
<reference evidence="2" key="1">
    <citation type="submission" date="2014-11" db="EMBL/GenBank/DDBJ databases">
        <authorList>
            <person name="Otto D Thomas"/>
            <person name="Naeem Raeece"/>
        </authorList>
    </citation>
    <scope>NUCLEOTIDE SEQUENCE</scope>
</reference>
<dbReference type="EMBL" id="CDMZ01001620">
    <property type="protein sequence ID" value="CEM35254.1"/>
    <property type="molecule type" value="Genomic_DNA"/>
</dbReference>
<dbReference type="VEuPathDB" id="CryptoDB:Cvel_23670"/>
<protein>
    <submittedName>
        <fullName evidence="2">Uncharacterized protein</fullName>
    </submittedName>
</protein>
<feature type="region of interest" description="Disordered" evidence="1">
    <location>
        <begin position="249"/>
        <end position="294"/>
    </location>
</feature>